<feature type="compositionally biased region" description="Polar residues" evidence="1">
    <location>
        <begin position="727"/>
        <end position="752"/>
    </location>
</feature>
<gene>
    <name evidence="3" type="ORF">THAPSDRAFT_22940</name>
</gene>
<feature type="compositionally biased region" description="Polar residues" evidence="1">
    <location>
        <begin position="1308"/>
        <end position="1345"/>
    </location>
</feature>
<feature type="signal peptide" evidence="2">
    <location>
        <begin position="1"/>
        <end position="17"/>
    </location>
</feature>
<reference evidence="3 4" key="2">
    <citation type="journal article" date="2008" name="Nature">
        <title>The Phaeodactylum genome reveals the evolutionary history of diatom genomes.</title>
        <authorList>
            <person name="Bowler C."/>
            <person name="Allen A.E."/>
            <person name="Badger J.H."/>
            <person name="Grimwood J."/>
            <person name="Jabbari K."/>
            <person name="Kuo A."/>
            <person name="Maheswari U."/>
            <person name="Martens C."/>
            <person name="Maumus F."/>
            <person name="Otillar R.P."/>
            <person name="Rayko E."/>
            <person name="Salamov A."/>
            <person name="Vandepoele K."/>
            <person name="Beszteri B."/>
            <person name="Gruber A."/>
            <person name="Heijde M."/>
            <person name="Katinka M."/>
            <person name="Mock T."/>
            <person name="Valentin K."/>
            <person name="Verret F."/>
            <person name="Berges J.A."/>
            <person name="Brownlee C."/>
            <person name="Cadoret J.P."/>
            <person name="Chiovitti A."/>
            <person name="Choi C.J."/>
            <person name="Coesel S."/>
            <person name="De Martino A."/>
            <person name="Detter J.C."/>
            <person name="Durkin C."/>
            <person name="Falciatore A."/>
            <person name="Fournet J."/>
            <person name="Haruta M."/>
            <person name="Huysman M.J."/>
            <person name="Jenkins B.D."/>
            <person name="Jiroutova K."/>
            <person name="Jorgensen R.E."/>
            <person name="Joubert Y."/>
            <person name="Kaplan A."/>
            <person name="Kroger N."/>
            <person name="Kroth P.G."/>
            <person name="La Roche J."/>
            <person name="Lindquist E."/>
            <person name="Lommer M."/>
            <person name="Martin-Jezequel V."/>
            <person name="Lopez P.J."/>
            <person name="Lucas S."/>
            <person name="Mangogna M."/>
            <person name="McGinnis K."/>
            <person name="Medlin L.K."/>
            <person name="Montsant A."/>
            <person name="Oudot-Le Secq M.P."/>
            <person name="Napoli C."/>
            <person name="Obornik M."/>
            <person name="Parker M.S."/>
            <person name="Petit J.L."/>
            <person name="Porcel B.M."/>
            <person name="Poulsen N."/>
            <person name="Robison M."/>
            <person name="Rychlewski L."/>
            <person name="Rynearson T.A."/>
            <person name="Schmutz J."/>
            <person name="Shapiro H."/>
            <person name="Siaut M."/>
            <person name="Stanley M."/>
            <person name="Sussman M.R."/>
            <person name="Taylor A.R."/>
            <person name="Vardi A."/>
            <person name="von Dassow P."/>
            <person name="Vyverman W."/>
            <person name="Willis A."/>
            <person name="Wyrwicz L.S."/>
            <person name="Rokhsar D.S."/>
            <person name="Weissenbach J."/>
            <person name="Armbrust E.V."/>
            <person name="Green B.R."/>
            <person name="Van de Peer Y."/>
            <person name="Grigoriev I.V."/>
        </authorList>
    </citation>
    <scope>NUCLEOTIDE SEQUENCE [LARGE SCALE GENOMIC DNA]</scope>
    <source>
        <strain evidence="3 4">CCMP1335</strain>
    </source>
</reference>
<dbReference type="PANTHER" id="PTHR12239">
    <property type="entry name" value="PROTEIN CBG20215-RELATED"/>
    <property type="match status" value="1"/>
</dbReference>
<feature type="compositionally biased region" description="Low complexity" evidence="1">
    <location>
        <begin position="832"/>
        <end position="846"/>
    </location>
</feature>
<feature type="region of interest" description="Disordered" evidence="1">
    <location>
        <begin position="301"/>
        <end position="362"/>
    </location>
</feature>
<dbReference type="InterPro" id="IPR052293">
    <property type="entry name" value="SRRP"/>
</dbReference>
<dbReference type="Proteomes" id="UP000001449">
    <property type="component" value="Chromosome 5"/>
</dbReference>
<feature type="compositionally biased region" description="Polar residues" evidence="1">
    <location>
        <begin position="1265"/>
        <end position="1274"/>
    </location>
</feature>
<feature type="compositionally biased region" description="Polar residues" evidence="1">
    <location>
        <begin position="664"/>
        <end position="678"/>
    </location>
</feature>
<feature type="compositionally biased region" description="Low complexity" evidence="1">
    <location>
        <begin position="1346"/>
        <end position="1356"/>
    </location>
</feature>
<feature type="chain" id="PRO_5002869696" evidence="2">
    <location>
        <begin position="18"/>
        <end position="1421"/>
    </location>
</feature>
<protein>
    <submittedName>
        <fullName evidence="3">Uncharacterized protein</fullName>
    </submittedName>
</protein>
<evidence type="ECO:0000256" key="1">
    <source>
        <dbReference type="SAM" id="MobiDB-lite"/>
    </source>
</evidence>
<dbReference type="GeneID" id="7447216"/>
<feature type="region of interest" description="Disordered" evidence="1">
    <location>
        <begin position="82"/>
        <end position="111"/>
    </location>
</feature>
<dbReference type="eggNOG" id="KOG0516">
    <property type="taxonomic scope" value="Eukaryota"/>
</dbReference>
<dbReference type="HOGENOM" id="CLU_253102_0_0_1"/>
<feature type="compositionally biased region" description="Polar residues" evidence="1">
    <location>
        <begin position="1051"/>
        <end position="1063"/>
    </location>
</feature>
<feature type="compositionally biased region" description="Low complexity" evidence="1">
    <location>
        <begin position="1002"/>
        <end position="1018"/>
    </location>
</feature>
<feature type="region of interest" description="Disordered" evidence="1">
    <location>
        <begin position="376"/>
        <end position="443"/>
    </location>
</feature>
<feature type="compositionally biased region" description="Polar residues" evidence="1">
    <location>
        <begin position="1075"/>
        <end position="1096"/>
    </location>
</feature>
<organism evidence="3 4">
    <name type="scientific">Thalassiosira pseudonana</name>
    <name type="common">Marine diatom</name>
    <name type="synonym">Cyclotella nana</name>
    <dbReference type="NCBI Taxonomy" id="35128"/>
    <lineage>
        <taxon>Eukaryota</taxon>
        <taxon>Sar</taxon>
        <taxon>Stramenopiles</taxon>
        <taxon>Ochrophyta</taxon>
        <taxon>Bacillariophyta</taxon>
        <taxon>Coscinodiscophyceae</taxon>
        <taxon>Thalassiosirophycidae</taxon>
        <taxon>Thalassiosirales</taxon>
        <taxon>Thalassiosiraceae</taxon>
        <taxon>Thalassiosira</taxon>
    </lineage>
</organism>
<keyword evidence="4" id="KW-1185">Reference proteome</keyword>
<feature type="compositionally biased region" description="Polar residues" evidence="1">
    <location>
        <begin position="871"/>
        <end position="883"/>
    </location>
</feature>
<dbReference type="GO" id="GO:0015630">
    <property type="term" value="C:microtubule cytoskeleton"/>
    <property type="evidence" value="ECO:0000318"/>
    <property type="project" value="GO_Central"/>
</dbReference>
<name>B8C406_THAPS</name>
<keyword evidence="2" id="KW-0732">Signal</keyword>
<evidence type="ECO:0000313" key="4">
    <source>
        <dbReference type="Proteomes" id="UP000001449"/>
    </source>
</evidence>
<feature type="compositionally biased region" description="Polar residues" evidence="1">
    <location>
        <begin position="961"/>
        <end position="971"/>
    </location>
</feature>
<dbReference type="EMBL" id="CM000642">
    <property type="protein sequence ID" value="EED92651.1"/>
    <property type="molecule type" value="Genomic_DNA"/>
</dbReference>
<feature type="compositionally biased region" description="Polar residues" evidence="1">
    <location>
        <begin position="1163"/>
        <end position="1178"/>
    </location>
</feature>
<feature type="compositionally biased region" description="Polar residues" evidence="1">
    <location>
        <begin position="1289"/>
        <end position="1301"/>
    </location>
</feature>
<evidence type="ECO:0000256" key="2">
    <source>
        <dbReference type="SAM" id="SignalP"/>
    </source>
</evidence>
<dbReference type="RefSeq" id="XP_002290899.1">
    <property type="nucleotide sequence ID" value="XM_002290863.1"/>
</dbReference>
<reference evidence="3 4" key="1">
    <citation type="journal article" date="2004" name="Science">
        <title>The genome of the diatom Thalassiosira pseudonana: ecology, evolution, and metabolism.</title>
        <authorList>
            <person name="Armbrust E.V."/>
            <person name="Berges J.A."/>
            <person name="Bowler C."/>
            <person name="Green B.R."/>
            <person name="Martinez D."/>
            <person name="Putnam N.H."/>
            <person name="Zhou S."/>
            <person name="Allen A.E."/>
            <person name="Apt K.E."/>
            <person name="Bechner M."/>
            <person name="Brzezinski M.A."/>
            <person name="Chaal B.K."/>
            <person name="Chiovitti A."/>
            <person name="Davis A.K."/>
            <person name="Demarest M.S."/>
            <person name="Detter J.C."/>
            <person name="Glavina T."/>
            <person name="Goodstein D."/>
            <person name="Hadi M.Z."/>
            <person name="Hellsten U."/>
            <person name="Hildebrand M."/>
            <person name="Jenkins B.D."/>
            <person name="Jurka J."/>
            <person name="Kapitonov V.V."/>
            <person name="Kroger N."/>
            <person name="Lau W.W."/>
            <person name="Lane T.W."/>
            <person name="Larimer F.W."/>
            <person name="Lippmeier J.C."/>
            <person name="Lucas S."/>
            <person name="Medina M."/>
            <person name="Montsant A."/>
            <person name="Obornik M."/>
            <person name="Parker M.S."/>
            <person name="Palenik B."/>
            <person name="Pazour G.J."/>
            <person name="Richardson P.M."/>
            <person name="Rynearson T.A."/>
            <person name="Saito M.A."/>
            <person name="Schwartz D.C."/>
            <person name="Thamatrakoln K."/>
            <person name="Valentin K."/>
            <person name="Vardi A."/>
            <person name="Wilkerson F.P."/>
            <person name="Rokhsar D.S."/>
        </authorList>
    </citation>
    <scope>NUCLEOTIDE SEQUENCE [LARGE SCALE GENOMIC DNA]</scope>
    <source>
        <strain evidence="3 4">CCMP1335</strain>
    </source>
</reference>
<feature type="compositionally biased region" description="Polar residues" evidence="1">
    <location>
        <begin position="1137"/>
        <end position="1154"/>
    </location>
</feature>
<dbReference type="PaxDb" id="35128-Thaps22940"/>
<feature type="compositionally biased region" description="Polar residues" evidence="1">
    <location>
        <begin position="788"/>
        <end position="798"/>
    </location>
</feature>
<feature type="region of interest" description="Disordered" evidence="1">
    <location>
        <begin position="574"/>
        <end position="1421"/>
    </location>
</feature>
<dbReference type="InParanoid" id="B8C406"/>
<sequence>MRFTSLALITILQSSSTVEVVVDAFSPPTFASRRNGGVGNSALGNNNGVDAARASGGYVEGRVSSVGADKMASLRMHEGEYEHLEEGDSSANVNSQQPTRNSSESTKQLQKKASGGLTASLLGAAPALYASKALAYVGSAVGLATAVFTNVGLDGASVIDDIKQQQQQQQSSLTTVDVSVSSKIYGVNTMDATSGATRPSAISSAFTFLASDTDATDTVAAKVAEAAVEEDEGDSIVGNFFEMMADNIEKKEEEKAKKAVDVDSIAEEAKLSAAAAEKAKEDTKLEEERLKAEANRKAIAEARAKKDSEEKAAEQARLKKEEEKNAADTKAAEEAKLKKEEDERRASEAKAAEEDRIRKDTEEKRIAEAKALEEQRAADAKLKAEQEKKVAEEKALSEKRAAEEGKRLALEQEAKEAADAARRKVEDEQRIKAEEERIRAEEEATKAAEIARLKVEEEARRQLEKERSRIEEEAKKAAEMARLKVEEEAKIRADEARVAAQKLADEVAQRAADAVLNPKLELPKLELDFPEFELNLPKLELDLPDIGDFEITDSVKLGVSGVLIAGVAAAVASQAGNDDESYGNDDGIVREWKDDNTQPYGLRDNEGMNSSPRSLKGMSDMPKSSGPQSTKSSFGPGQSGGSPGMKMKSSSPFGAPSGGMGMKGNTSTMPKSPMQKQSFGAAGSSPAYKQGSSPFGAPAGSMGKTSTMSMNKGDSGGLGMKGKSSSTPMNKQGSSTFGAPSGSMGKTSTMTMNKGVGSGLELKGAVPSGGIGKTSTMPMSKGFGTSDPGESSRTQKQSFAMEGKDSSTSLRNKFLPNSMKDSFLKSTGNWGMPGSSSPLGNGSGSSIKGAPSLSTPMNKGFGFGGMKSKTDSSSSPMQKQPFQSPGGVGGGIGDNGFGKSSSPLGAGSSMKGSVPSSPLGSSMPGSASFGSGSMPGMKGKDSSSTPMNKGFGFGGMKSKTDSSSSPMQKQPFQPPGGVGGGIGDNGFGKSSSPLGAGSSMKGSVPSSPLGSSMPGSASFGSGSMPGMKGKDSSSTPMNKGFGFGGMKSKTDSSSSPMEEQSFGSGPLPGMKGKDSSSTPMNKRFGSQKQNESTSPGASAGNMVSNFFSGFGGKGSDPAATVKKGYGFGGMKAKGGEMTSSFAQSPISTPATAQPKSVPLPKGPTSTPKFGSATAQTRSVPLPKGPTSTPKFGSAAAQPKIPSFAQGGMSSSPKFGSGVPTTPPGGFGNGPSFVPPAQSRDQSPSRAAEVSTILSSLENDRVMPDQFNQFSSRGAGNTYYDPNERRSIRSMPSSIGQSTSGVSVRDSGNKSNSETLLGSLASQSPGRSGQGTAFRQSRLDNLTSDFNANRNTRTTATSMSNEAAAYGRNLGGASESSESVRSGGDTIGGFKPLSVTVTNPRTGKKRTISVSSASESEEQLEQ</sequence>
<feature type="compositionally biased region" description="Gly residues" evidence="1">
    <location>
        <begin position="976"/>
        <end position="986"/>
    </location>
</feature>
<dbReference type="PANTHER" id="PTHR12239:SF41">
    <property type="entry name" value="MEMBRANE ASSOCIATED PROTEIN, PUTATIVE-RELATED"/>
    <property type="match status" value="1"/>
</dbReference>
<feature type="compositionally biased region" description="Polar residues" evidence="1">
    <location>
        <begin position="89"/>
        <end position="108"/>
    </location>
</feature>
<feature type="compositionally biased region" description="Gly residues" evidence="1">
    <location>
        <begin position="886"/>
        <end position="896"/>
    </location>
</feature>
<dbReference type="OMA" id="WPEANQV"/>
<evidence type="ECO:0000313" key="3">
    <source>
        <dbReference type="EMBL" id="EED92651.1"/>
    </source>
</evidence>
<feature type="compositionally biased region" description="Basic and acidic residues" evidence="1">
    <location>
        <begin position="587"/>
        <end position="596"/>
    </location>
</feature>
<proteinExistence type="predicted"/>
<dbReference type="STRING" id="35128.B8C406"/>
<feature type="compositionally biased region" description="Low complexity" evidence="1">
    <location>
        <begin position="912"/>
        <end position="928"/>
    </location>
</feature>
<feature type="compositionally biased region" description="Low complexity" evidence="1">
    <location>
        <begin position="644"/>
        <end position="653"/>
    </location>
</feature>
<dbReference type="KEGG" id="tps:THAPSDRAFT_22940"/>
<accession>B8C406</accession>
<dbReference type="CDD" id="cd06503">
    <property type="entry name" value="ATP-synt_Fo_b"/>
    <property type="match status" value="1"/>
</dbReference>